<evidence type="ECO:0000313" key="5">
    <source>
        <dbReference type="EnsemblMetazoa" id="PHUM383910-PA"/>
    </source>
</evidence>
<evidence type="ECO:0000313" key="4">
    <source>
        <dbReference type="EMBL" id="EEB15737.1"/>
    </source>
</evidence>
<dbReference type="HOGENOM" id="CLU_404574_0_0_1"/>
<dbReference type="STRING" id="121224.E0VQT1"/>
<dbReference type="InParanoid" id="E0VQT1"/>
<dbReference type="SMART" id="SM00042">
    <property type="entry name" value="CUB"/>
    <property type="match status" value="1"/>
</dbReference>
<dbReference type="PANTHER" id="PTHR47537">
    <property type="entry name" value="CUBILIN"/>
    <property type="match status" value="1"/>
</dbReference>
<dbReference type="PROSITE" id="PS01180">
    <property type="entry name" value="CUB"/>
    <property type="match status" value="1"/>
</dbReference>
<reference evidence="5" key="3">
    <citation type="submission" date="2021-02" db="UniProtKB">
        <authorList>
            <consortium name="EnsemblMetazoa"/>
        </authorList>
    </citation>
    <scope>IDENTIFICATION</scope>
    <source>
        <strain evidence="5">USDA</strain>
    </source>
</reference>
<gene>
    <name evidence="5" type="primary">8237267</name>
    <name evidence="4" type="ORF">Phum_PHUM383910</name>
</gene>
<dbReference type="GeneID" id="8237267"/>
<dbReference type="AlphaFoldDB" id="E0VQT1"/>
<dbReference type="KEGG" id="phu:Phum_PHUM383910"/>
<comment type="caution">
    <text evidence="2">Lacks conserved residue(s) required for the propagation of feature annotation.</text>
</comment>
<evidence type="ECO:0000259" key="3">
    <source>
        <dbReference type="PROSITE" id="PS01180"/>
    </source>
</evidence>
<dbReference type="GO" id="GO:0005886">
    <property type="term" value="C:plasma membrane"/>
    <property type="evidence" value="ECO:0007669"/>
    <property type="project" value="TreeGrafter"/>
</dbReference>
<dbReference type="PANTHER" id="PTHR47537:SF3">
    <property type="entry name" value="CUB DOMAIN-CONTAINING PROTEIN"/>
    <property type="match status" value="1"/>
</dbReference>
<evidence type="ECO:0000313" key="6">
    <source>
        <dbReference type="Proteomes" id="UP000009046"/>
    </source>
</evidence>
<reference evidence="4" key="1">
    <citation type="submission" date="2007-04" db="EMBL/GenBank/DDBJ databases">
        <title>Annotation of Pediculus humanus corporis strain USDA.</title>
        <authorList>
            <person name="Kirkness E."/>
            <person name="Hannick L."/>
            <person name="Hass B."/>
            <person name="Bruggner R."/>
            <person name="Lawson D."/>
            <person name="Bidwell S."/>
            <person name="Joardar V."/>
            <person name="Caler E."/>
            <person name="Walenz B."/>
            <person name="Inman J."/>
            <person name="Schobel S."/>
            <person name="Galinsky K."/>
            <person name="Amedeo P."/>
            <person name="Strausberg R."/>
        </authorList>
    </citation>
    <scope>NUCLEOTIDE SEQUENCE</scope>
    <source>
        <strain evidence="4">USDA</strain>
    </source>
</reference>
<protein>
    <recommendedName>
        <fullName evidence="3">CUB domain-containing protein</fullName>
    </recommendedName>
</protein>
<evidence type="ECO:0000256" key="1">
    <source>
        <dbReference type="ARBA" id="ARBA00023157"/>
    </source>
</evidence>
<dbReference type="EMBL" id="DS235440">
    <property type="protein sequence ID" value="EEB15737.1"/>
    <property type="molecule type" value="Genomic_DNA"/>
</dbReference>
<keyword evidence="6" id="KW-1185">Reference proteome</keyword>
<dbReference type="EnsemblMetazoa" id="PHUM383910-RA">
    <property type="protein sequence ID" value="PHUM383910-PA"/>
    <property type="gene ID" value="PHUM383910"/>
</dbReference>
<feature type="domain" description="CUB" evidence="3">
    <location>
        <begin position="90"/>
        <end position="210"/>
    </location>
</feature>
<reference evidence="4" key="2">
    <citation type="submission" date="2007-04" db="EMBL/GenBank/DDBJ databases">
        <title>The genome of the human body louse.</title>
        <authorList>
            <consortium name="The Human Body Louse Genome Consortium"/>
            <person name="Kirkness E."/>
            <person name="Walenz B."/>
            <person name="Hass B."/>
            <person name="Bruggner R."/>
            <person name="Strausberg R."/>
        </authorList>
    </citation>
    <scope>NUCLEOTIDE SEQUENCE</scope>
    <source>
        <strain evidence="4">USDA</strain>
    </source>
</reference>
<dbReference type="Pfam" id="PF00431">
    <property type="entry name" value="CUB"/>
    <property type="match status" value="1"/>
</dbReference>
<dbReference type="VEuPathDB" id="VectorBase:PHUM383910"/>
<evidence type="ECO:0000256" key="2">
    <source>
        <dbReference type="PROSITE-ProRule" id="PRU00059"/>
    </source>
</evidence>
<accession>E0VQT1</accession>
<dbReference type="CDD" id="cd00041">
    <property type="entry name" value="CUB"/>
    <property type="match status" value="1"/>
</dbReference>
<dbReference type="InterPro" id="IPR053207">
    <property type="entry name" value="Non-NMDA_GluR_Accessory"/>
</dbReference>
<dbReference type="InterPro" id="IPR000859">
    <property type="entry name" value="CUB_dom"/>
</dbReference>
<dbReference type="SUPFAM" id="SSF49854">
    <property type="entry name" value="Spermadhesin, CUB domain"/>
    <property type="match status" value="1"/>
</dbReference>
<dbReference type="EMBL" id="AAZO01004497">
    <property type="status" value="NOT_ANNOTATED_CDS"/>
    <property type="molecule type" value="Genomic_DNA"/>
</dbReference>
<keyword evidence="1" id="KW-1015">Disulfide bond</keyword>
<dbReference type="Proteomes" id="UP000009046">
    <property type="component" value="Unassembled WGS sequence"/>
</dbReference>
<dbReference type="eggNOG" id="ENOG502QWJV">
    <property type="taxonomic scope" value="Eukaryota"/>
</dbReference>
<dbReference type="OMA" id="VIANTHK"/>
<dbReference type="Gene3D" id="2.60.120.290">
    <property type="entry name" value="Spermadhesin, CUB domain"/>
    <property type="match status" value="1"/>
</dbReference>
<sequence>MLMFRTGCEHKGCQGGYLQLVDGSINSITNKSEIKICGNNDRYDPPVLIFADNDDTTTSQFIAYFSFTSITNEEQGNLYKGGKKIAKTDCDWLYQDFECRAPESCVLTSPGYPGLYVPNRLCKYHIAISSMQTKVKISFASVLLPEKQCKTDFIAIHQGTTVLSPVVGTICGTDKKEFIFYGPNLLLEFRSGPSFPPYNYNGFQASLEFFEQMNFINKNSSHNIFIQTTESNFLMDSTSSPKTTSVKNGCDISFSGNVSRSGTFDTRTLKWRSTCLFTFTGRATDVVHISLFNYYLSPVSKRARDSLTGRFIEQQSFVSTDNTFSIRLKRSLQSHKKDQMEFVDGAFLFHDEQVDGTLRPLTLCDVDYYGLSSSTSGQVNNPGSQDLYFNIERPLRCVDRFVPAANQSITLTISRYKISHLDPYCHTQCGDGGCFCVVLNSRDLSQVDHLMLQTDSGQILSCLCGEFQEDWLPVTLKSWSALNLIYYVAHFTWEEKGFNFTTNYSFNTDGICGHYTFTAPDGEIESIRIIPDGQLNYYYHQKCTWLLDTKIERQLTIELYTPQNRHCGAWNLTLHDYDESSSDRTGTYIDIFCPRQRHKVYKLPWKMNLVVVRLQATTHTPPEFTIKWRSQVFRSNNRISDPLPSPSWAIRDQTTFLLFLIIICLKNTLCISQLNLIIIN</sequence>
<name>E0VQT1_PEDHC</name>
<dbReference type="InterPro" id="IPR035914">
    <property type="entry name" value="Sperma_CUB_dom_sf"/>
</dbReference>
<dbReference type="CTD" id="8237267"/>
<dbReference type="RefSeq" id="XP_002428475.1">
    <property type="nucleotide sequence ID" value="XM_002428430.1"/>
</dbReference>
<proteinExistence type="predicted"/>
<dbReference type="OrthoDB" id="10063988at2759"/>
<organism>
    <name type="scientific">Pediculus humanus subsp. corporis</name>
    <name type="common">Body louse</name>
    <dbReference type="NCBI Taxonomy" id="121224"/>
    <lineage>
        <taxon>Eukaryota</taxon>
        <taxon>Metazoa</taxon>
        <taxon>Ecdysozoa</taxon>
        <taxon>Arthropoda</taxon>
        <taxon>Hexapoda</taxon>
        <taxon>Insecta</taxon>
        <taxon>Pterygota</taxon>
        <taxon>Neoptera</taxon>
        <taxon>Paraneoptera</taxon>
        <taxon>Psocodea</taxon>
        <taxon>Troctomorpha</taxon>
        <taxon>Phthiraptera</taxon>
        <taxon>Anoplura</taxon>
        <taxon>Pediculidae</taxon>
        <taxon>Pediculus</taxon>
    </lineage>
</organism>